<protein>
    <recommendedName>
        <fullName evidence="1">Disease resistance protein At4g27190-like leucine-rich repeats domain-containing protein</fullName>
    </recommendedName>
</protein>
<reference evidence="2 3" key="1">
    <citation type="journal article" date="2019" name="Genome Biol. Evol.">
        <title>Insights into the evolution of the New World diploid cottons (Gossypium, subgenus Houzingenia) based on genome sequencing.</title>
        <authorList>
            <person name="Grover C.E."/>
            <person name="Arick M.A. 2nd"/>
            <person name="Thrash A."/>
            <person name="Conover J.L."/>
            <person name="Sanders W.S."/>
            <person name="Peterson D.G."/>
            <person name="Frelichowski J.E."/>
            <person name="Scheffler J.A."/>
            <person name="Scheffler B.E."/>
            <person name="Wendel J.F."/>
        </authorList>
    </citation>
    <scope>NUCLEOTIDE SEQUENCE [LARGE SCALE GENOMIC DNA]</scope>
    <source>
        <strain evidence="2">27</strain>
        <tissue evidence="2">Leaf</tissue>
    </source>
</reference>
<feature type="domain" description="Disease resistance protein At4g27190-like leucine-rich repeats" evidence="1">
    <location>
        <begin position="71"/>
        <end position="125"/>
    </location>
</feature>
<accession>A0A7J8RZ74</accession>
<dbReference type="AlphaFoldDB" id="A0A7J8RZ74"/>
<evidence type="ECO:0000313" key="2">
    <source>
        <dbReference type="EMBL" id="MBA0618945.1"/>
    </source>
</evidence>
<dbReference type="InterPro" id="IPR057135">
    <property type="entry name" value="At4g27190-like_LRR"/>
</dbReference>
<keyword evidence="3" id="KW-1185">Reference proteome</keyword>
<proteinExistence type="predicted"/>
<comment type="caution">
    <text evidence="2">The sequence shown here is derived from an EMBL/GenBank/DDBJ whole genome shotgun (WGS) entry which is preliminary data.</text>
</comment>
<gene>
    <name evidence="2" type="ORF">Godav_028206</name>
</gene>
<evidence type="ECO:0000259" key="1">
    <source>
        <dbReference type="Pfam" id="PF23247"/>
    </source>
</evidence>
<evidence type="ECO:0000313" key="3">
    <source>
        <dbReference type="Proteomes" id="UP000593561"/>
    </source>
</evidence>
<organism evidence="2 3">
    <name type="scientific">Gossypium davidsonii</name>
    <name type="common">Davidson's cotton</name>
    <name type="synonym">Gossypium klotzschianum subsp. davidsonii</name>
    <dbReference type="NCBI Taxonomy" id="34287"/>
    <lineage>
        <taxon>Eukaryota</taxon>
        <taxon>Viridiplantae</taxon>
        <taxon>Streptophyta</taxon>
        <taxon>Embryophyta</taxon>
        <taxon>Tracheophyta</taxon>
        <taxon>Spermatophyta</taxon>
        <taxon>Magnoliopsida</taxon>
        <taxon>eudicotyledons</taxon>
        <taxon>Gunneridae</taxon>
        <taxon>Pentapetalae</taxon>
        <taxon>rosids</taxon>
        <taxon>malvids</taxon>
        <taxon>Malvales</taxon>
        <taxon>Malvaceae</taxon>
        <taxon>Malvoideae</taxon>
        <taxon>Gossypium</taxon>
    </lineage>
</organism>
<dbReference type="Proteomes" id="UP000593561">
    <property type="component" value="Unassembled WGS sequence"/>
</dbReference>
<sequence>MEEIKFTDGLAVVAEGGIPQIYSLIMLQLLALIRLPKLRTFCHQENSVTNTLFNQKVTFLSFGILEIVGIEKCRKIWHDKLTMGSFNKLTYFEVKYCDKLLNVLPFDKVEGLEKLETLRILECELNNWTF</sequence>
<name>A0A7J8RZ74_GOSDV</name>
<dbReference type="EMBL" id="JABFAC010000007">
    <property type="protein sequence ID" value="MBA0618945.1"/>
    <property type="molecule type" value="Genomic_DNA"/>
</dbReference>
<dbReference type="Pfam" id="PF23247">
    <property type="entry name" value="LRR_RPS2"/>
    <property type="match status" value="1"/>
</dbReference>